<organism evidence="2 3">
    <name type="scientific">Thioploca ingrica</name>
    <dbReference type="NCBI Taxonomy" id="40754"/>
    <lineage>
        <taxon>Bacteria</taxon>
        <taxon>Pseudomonadati</taxon>
        <taxon>Pseudomonadota</taxon>
        <taxon>Gammaproteobacteria</taxon>
        <taxon>Thiotrichales</taxon>
        <taxon>Thiotrichaceae</taxon>
        <taxon>Thioploca</taxon>
    </lineage>
</organism>
<name>A0A090AII9_9GAMM</name>
<dbReference type="PANTHER" id="PTHR41247:SF1">
    <property type="entry name" value="HTH-TYPE TRANSCRIPTIONAL REPRESSOR YCNK"/>
    <property type="match status" value="1"/>
</dbReference>
<sequence length="146" mass="16486">MKAFLINNGLLFLLIILLSSCQDNSGRTEIKWDRDTCEQCRMVISDKHFATQIRGGPDRKIHLFDDMGCAIHWLKQQPWGADETTSIWVTDYRTGQWLEARHAYYVGGQLTPMNFGFGAVAEPIAGSISFAAVQEQLLAKPHSPHH</sequence>
<dbReference type="STRING" id="40754.THII_2892"/>
<accession>A0A090AII9</accession>
<evidence type="ECO:0008006" key="4">
    <source>
        <dbReference type="Google" id="ProtNLM"/>
    </source>
</evidence>
<reference evidence="2 3" key="1">
    <citation type="journal article" date="2014" name="ISME J.">
        <title>Ecophysiology of Thioploca ingrica as revealed by the complete genome sequence supplemented with proteomic evidence.</title>
        <authorList>
            <person name="Kojima H."/>
            <person name="Ogura Y."/>
            <person name="Yamamoto N."/>
            <person name="Togashi T."/>
            <person name="Mori H."/>
            <person name="Watanabe T."/>
            <person name="Nemoto F."/>
            <person name="Kurokawa K."/>
            <person name="Hayashi T."/>
            <person name="Fukui M."/>
        </authorList>
    </citation>
    <scope>NUCLEOTIDE SEQUENCE [LARGE SCALE GENOMIC DNA]</scope>
</reference>
<feature type="signal peptide" evidence="1">
    <location>
        <begin position="1"/>
        <end position="25"/>
    </location>
</feature>
<evidence type="ECO:0000256" key="1">
    <source>
        <dbReference type="SAM" id="SignalP"/>
    </source>
</evidence>
<evidence type="ECO:0000313" key="3">
    <source>
        <dbReference type="Proteomes" id="UP000031623"/>
    </source>
</evidence>
<dbReference type="Pfam" id="PF05573">
    <property type="entry name" value="NosL"/>
    <property type="match status" value="1"/>
</dbReference>
<dbReference type="InterPro" id="IPR008719">
    <property type="entry name" value="N2O_reductase_NosL"/>
</dbReference>
<dbReference type="KEGG" id="tig:THII_2892"/>
<dbReference type="OrthoDB" id="8560674at2"/>
<dbReference type="PROSITE" id="PS51257">
    <property type="entry name" value="PROKAR_LIPOPROTEIN"/>
    <property type="match status" value="1"/>
</dbReference>
<dbReference type="Proteomes" id="UP000031623">
    <property type="component" value="Chromosome"/>
</dbReference>
<evidence type="ECO:0000313" key="2">
    <source>
        <dbReference type="EMBL" id="BAP57189.1"/>
    </source>
</evidence>
<keyword evidence="1" id="KW-0732">Signal</keyword>
<dbReference type="SUPFAM" id="SSF160387">
    <property type="entry name" value="NosL/MerB-like"/>
    <property type="match status" value="1"/>
</dbReference>
<dbReference type="EMBL" id="AP014633">
    <property type="protein sequence ID" value="BAP57189.1"/>
    <property type="molecule type" value="Genomic_DNA"/>
</dbReference>
<proteinExistence type="predicted"/>
<gene>
    <name evidence="2" type="ORF">THII_2892</name>
</gene>
<protein>
    <recommendedName>
        <fullName evidence="4">Protein NosL</fullName>
    </recommendedName>
</protein>
<feature type="chain" id="PRO_5001852842" description="Protein NosL" evidence="1">
    <location>
        <begin position="26"/>
        <end position="146"/>
    </location>
</feature>
<keyword evidence="3" id="KW-1185">Reference proteome</keyword>
<dbReference type="AlphaFoldDB" id="A0A090AII9"/>
<dbReference type="PANTHER" id="PTHR41247">
    <property type="entry name" value="HTH-TYPE TRANSCRIPTIONAL REPRESSOR YCNK"/>
    <property type="match status" value="1"/>
</dbReference>
<dbReference type="HOGENOM" id="CLU_108823_2_0_6"/>